<gene>
    <name evidence="4" type="ORF">L1F29_33320</name>
</gene>
<organism evidence="4 5">
    <name type="scientific">Paenibacillus spongiae</name>
    <dbReference type="NCBI Taxonomy" id="2909671"/>
    <lineage>
        <taxon>Bacteria</taxon>
        <taxon>Bacillati</taxon>
        <taxon>Bacillota</taxon>
        <taxon>Bacilli</taxon>
        <taxon>Bacillales</taxon>
        <taxon>Paenibacillaceae</taxon>
        <taxon>Paenibacillus</taxon>
    </lineage>
</organism>
<dbReference type="RefSeq" id="WP_258386263.1">
    <property type="nucleotide sequence ID" value="NZ_CP091430.1"/>
</dbReference>
<reference evidence="4" key="1">
    <citation type="submission" date="2022-01" db="EMBL/GenBank/DDBJ databases">
        <title>Paenibacillus spongiae sp. nov., isolated from marine sponge.</title>
        <authorList>
            <person name="Li Z."/>
            <person name="Zhang M."/>
        </authorList>
    </citation>
    <scope>NUCLEOTIDE SEQUENCE</scope>
    <source>
        <strain evidence="4">PHS-Z3</strain>
    </source>
</reference>
<evidence type="ECO:0000313" key="4">
    <source>
        <dbReference type="EMBL" id="UVI30193.1"/>
    </source>
</evidence>
<evidence type="ECO:0000259" key="3">
    <source>
        <dbReference type="Pfam" id="PF00149"/>
    </source>
</evidence>
<dbReference type="InterPro" id="IPR004843">
    <property type="entry name" value="Calcineurin-like_PHP"/>
</dbReference>
<keyword evidence="2" id="KW-0378">Hydrolase</keyword>
<protein>
    <submittedName>
        <fullName evidence="4">Metallophosphoesterase</fullName>
    </submittedName>
</protein>
<dbReference type="EMBL" id="CP091430">
    <property type="protein sequence ID" value="UVI30193.1"/>
    <property type="molecule type" value="Genomic_DNA"/>
</dbReference>
<dbReference type="Proteomes" id="UP001057877">
    <property type="component" value="Chromosome"/>
</dbReference>
<evidence type="ECO:0000313" key="5">
    <source>
        <dbReference type="Proteomes" id="UP001057877"/>
    </source>
</evidence>
<dbReference type="SUPFAM" id="SSF56300">
    <property type="entry name" value="Metallo-dependent phosphatases"/>
    <property type="match status" value="1"/>
</dbReference>
<sequence length="287" mass="32136">MSSSAFKPLETVIRIPGLQRKLTIMQITDSHLTEADERDDDRVRELAAGRTDVFRRSGSPGTLQLLAEQVRLSNELQVDYTVFTGDIIDFPTEANFDQMDRIYSGLSSPYLYTVGNHDWNFPFTGERDEVRTEAYPKFSKWAKHVPGCEIGELDGVTIIAVDNSTYQLKAEQVKRIQEIADQGPCLLFMHIPVAIPSLIPDVVSVWRAPIVMGADEQDLERHNAADLMATESTASFCRWVNESDSVYGVFCGHVHFPHQDAFSTGRHQYVTPPGFEGGCRLITLLPG</sequence>
<name>A0ABY5SD18_9BACL</name>
<dbReference type="PANTHER" id="PTHR31302">
    <property type="entry name" value="TRANSMEMBRANE PROTEIN WITH METALLOPHOSPHOESTERASE DOMAIN-RELATED"/>
    <property type="match status" value="1"/>
</dbReference>
<dbReference type="Gene3D" id="3.60.21.10">
    <property type="match status" value="1"/>
</dbReference>
<proteinExistence type="predicted"/>
<dbReference type="PANTHER" id="PTHR31302:SF31">
    <property type="entry name" value="PHOSPHODIESTERASE YAEI"/>
    <property type="match status" value="1"/>
</dbReference>
<evidence type="ECO:0000256" key="2">
    <source>
        <dbReference type="ARBA" id="ARBA00022801"/>
    </source>
</evidence>
<evidence type="ECO:0000256" key="1">
    <source>
        <dbReference type="ARBA" id="ARBA00022723"/>
    </source>
</evidence>
<keyword evidence="1" id="KW-0479">Metal-binding</keyword>
<feature type="domain" description="Calcineurin-like phosphoesterase" evidence="3">
    <location>
        <begin position="23"/>
        <end position="256"/>
    </location>
</feature>
<accession>A0ABY5SD18</accession>
<keyword evidence="5" id="KW-1185">Reference proteome</keyword>
<dbReference type="Pfam" id="PF00149">
    <property type="entry name" value="Metallophos"/>
    <property type="match status" value="1"/>
</dbReference>
<dbReference type="InterPro" id="IPR029052">
    <property type="entry name" value="Metallo-depent_PP-like"/>
</dbReference>
<dbReference type="InterPro" id="IPR051158">
    <property type="entry name" value="Metallophosphoesterase_sf"/>
</dbReference>